<dbReference type="AlphaFoldDB" id="A0A0F0L4U2"/>
<accession>A0A0F0L4U2</accession>
<evidence type="ECO:0000313" key="3">
    <source>
        <dbReference type="Proteomes" id="UP000033640"/>
    </source>
</evidence>
<dbReference type="PATRIC" id="fig|82380.11.peg.3271"/>
<dbReference type="InterPro" id="IPR024072">
    <property type="entry name" value="DHFR-like_dom_sf"/>
</dbReference>
<dbReference type="EMBL" id="JYIW01000026">
    <property type="protein sequence ID" value="KJL28172.1"/>
    <property type="molecule type" value="Genomic_DNA"/>
</dbReference>
<dbReference type="Proteomes" id="UP000033640">
    <property type="component" value="Unassembled WGS sequence"/>
</dbReference>
<dbReference type="InterPro" id="IPR002734">
    <property type="entry name" value="RibDG_C"/>
</dbReference>
<protein>
    <recommendedName>
        <fullName evidence="1">Bacterial bifunctional deaminase-reductase C-terminal domain-containing protein</fullName>
    </recommendedName>
</protein>
<name>A0A0F0L4U2_9MICO</name>
<dbReference type="GO" id="GO:0009231">
    <property type="term" value="P:riboflavin biosynthetic process"/>
    <property type="evidence" value="ECO:0007669"/>
    <property type="project" value="InterPro"/>
</dbReference>
<dbReference type="PANTHER" id="PTHR38011:SF11">
    <property type="entry name" value="2,5-DIAMINO-6-RIBOSYLAMINO-4(3H)-PYRIMIDINONE 5'-PHOSPHATE REDUCTASE"/>
    <property type="match status" value="1"/>
</dbReference>
<dbReference type="PANTHER" id="PTHR38011">
    <property type="entry name" value="DIHYDROFOLATE REDUCTASE FAMILY PROTEIN (AFU_ORTHOLOGUE AFUA_8G06820)"/>
    <property type="match status" value="1"/>
</dbReference>
<sequence length="176" mass="19391">MTTHYYTASSLDGFIATTDHSLDWLLKQDIDQEGPMSYGGFEAGIGALAMGASTFEWVLRNEAGSAWPYSQPIWVFTHRELPIPEGADVRFVQGDVASAHREMTTAAGAKDIWIVGGGDLVGQFADADLLDEVWVQYAPVTLGTGQPLLPRVLDLELLDVARNRNFLCGRYRLQKD</sequence>
<dbReference type="Pfam" id="PF01872">
    <property type="entry name" value="RibD_C"/>
    <property type="match status" value="1"/>
</dbReference>
<dbReference type="GO" id="GO:0008703">
    <property type="term" value="F:5-amino-6-(5-phosphoribosylamino)uracil reductase activity"/>
    <property type="evidence" value="ECO:0007669"/>
    <property type="project" value="InterPro"/>
</dbReference>
<reference evidence="2 3" key="1">
    <citation type="submission" date="2015-02" db="EMBL/GenBank/DDBJ databases">
        <title>Draft genome sequences of ten Microbacterium spp. with emphasis on heavy metal contaminated environments.</title>
        <authorList>
            <person name="Corretto E."/>
        </authorList>
    </citation>
    <scope>NUCLEOTIDE SEQUENCE [LARGE SCALE GENOMIC DNA]</scope>
    <source>
        <strain evidence="2 3">BEL4b</strain>
    </source>
</reference>
<gene>
    <name evidence="2" type="ORF">RS83_03241</name>
</gene>
<proteinExistence type="predicted"/>
<dbReference type="SUPFAM" id="SSF53597">
    <property type="entry name" value="Dihydrofolate reductase-like"/>
    <property type="match status" value="1"/>
</dbReference>
<dbReference type="OrthoDB" id="3427770at2"/>
<evidence type="ECO:0000313" key="2">
    <source>
        <dbReference type="EMBL" id="KJL28172.1"/>
    </source>
</evidence>
<comment type="caution">
    <text evidence="2">The sequence shown here is derived from an EMBL/GenBank/DDBJ whole genome shotgun (WGS) entry which is preliminary data.</text>
</comment>
<dbReference type="InterPro" id="IPR050765">
    <property type="entry name" value="Riboflavin_Biosynth_HTPR"/>
</dbReference>
<feature type="domain" description="Bacterial bifunctional deaminase-reductase C-terminal" evidence="1">
    <location>
        <begin position="71"/>
        <end position="150"/>
    </location>
</feature>
<evidence type="ECO:0000259" key="1">
    <source>
        <dbReference type="Pfam" id="PF01872"/>
    </source>
</evidence>
<dbReference type="Gene3D" id="3.40.430.10">
    <property type="entry name" value="Dihydrofolate Reductase, subunit A"/>
    <property type="match status" value="1"/>
</dbReference>
<dbReference type="RefSeq" id="WP_045280473.1">
    <property type="nucleotide sequence ID" value="NZ_CAKKLT010000001.1"/>
</dbReference>
<organism evidence="2 3">
    <name type="scientific">Microbacterium oxydans</name>
    <dbReference type="NCBI Taxonomy" id="82380"/>
    <lineage>
        <taxon>Bacteria</taxon>
        <taxon>Bacillati</taxon>
        <taxon>Actinomycetota</taxon>
        <taxon>Actinomycetes</taxon>
        <taxon>Micrococcales</taxon>
        <taxon>Microbacteriaceae</taxon>
        <taxon>Microbacterium</taxon>
    </lineage>
</organism>